<dbReference type="PATRIC" id="fig|449.7.peg.329"/>
<dbReference type="RefSeq" id="WP_045106401.1">
    <property type="nucleotide sequence ID" value="NZ_LN681225.1"/>
</dbReference>
<evidence type="ECO:0000313" key="1">
    <source>
        <dbReference type="EMBL" id="CEK11152.1"/>
    </source>
</evidence>
<proteinExistence type="predicted"/>
<name>A0A0A8UVQ8_LEGHA</name>
<dbReference type="HOGENOM" id="CLU_749628_0_0_6"/>
<dbReference type="OrthoDB" id="5647473at2"/>
<dbReference type="AlphaFoldDB" id="A0A0A8UVQ8"/>
<dbReference type="KEGG" id="lha:LHA_2128"/>
<accession>A0A0A8UVQ8</accession>
<keyword evidence="2" id="KW-1185">Reference proteome</keyword>
<sequence length="369" mass="40860">MPKITADNMRDYYDFKAAKEGGAVTVLIGKKKSTDDDPTHPESIVFKQGLGAAADLNASLRLQGKAPGFLPVIASGDDYFIREAYPEKIATKWSQLTGQAKSLISQAMTLSLAMLDAGVVDRDRSITKGTGDNLTARNLVMSDRLYFFDFEPERIIDWGSELSVEDIEAIELWKSTHENLIKGLATNLGFAGQVETLLIGFRGAAEKVISTKGERALKIWHGLLAPVADSASEYQPPVHLVNTGESTPMPSVSSSSRHVHEPPVSALTVDTVFKLMKDYHTATTKSAFFLPNERETIEKMARAIHVVNNRQGSSYETLEAMINRDKDLGFRKTAHSLLDNAREYLIKAYEVQLHDKDELWAKPRGPWGH</sequence>
<protein>
    <submittedName>
        <fullName evidence="1">Uncharacterized protein</fullName>
    </submittedName>
</protein>
<reference evidence="2" key="1">
    <citation type="submission" date="2014-09" db="EMBL/GenBank/DDBJ databases">
        <authorList>
            <person name="Gomez-Valero L."/>
        </authorList>
    </citation>
    <scope>NUCLEOTIDE SEQUENCE [LARGE SCALE GENOMIC DNA]</scope>
    <source>
        <strain evidence="2">ATCC35250</strain>
    </source>
</reference>
<evidence type="ECO:0000313" key="2">
    <source>
        <dbReference type="Proteomes" id="UP000032803"/>
    </source>
</evidence>
<dbReference type="EMBL" id="LN681225">
    <property type="protein sequence ID" value="CEK11152.1"/>
    <property type="molecule type" value="Genomic_DNA"/>
</dbReference>
<dbReference type="Proteomes" id="UP000032803">
    <property type="component" value="Chromosome I"/>
</dbReference>
<gene>
    <name evidence="1" type="ORF">LHA_2128</name>
</gene>
<organism evidence="1 2">
    <name type="scientific">Legionella hackeliae</name>
    <dbReference type="NCBI Taxonomy" id="449"/>
    <lineage>
        <taxon>Bacteria</taxon>
        <taxon>Pseudomonadati</taxon>
        <taxon>Pseudomonadota</taxon>
        <taxon>Gammaproteobacteria</taxon>
        <taxon>Legionellales</taxon>
        <taxon>Legionellaceae</taxon>
        <taxon>Legionella</taxon>
    </lineage>
</organism>